<gene>
    <name evidence="7" type="ORF">OE105_13770</name>
</gene>
<evidence type="ECO:0000313" key="8">
    <source>
        <dbReference type="Proteomes" id="UP001164726"/>
    </source>
</evidence>
<comment type="similarity">
    <text evidence="1">Belongs to the sigma-70 factor family. ECF subfamily.</text>
</comment>
<dbReference type="GO" id="GO:0003677">
    <property type="term" value="F:DNA binding"/>
    <property type="evidence" value="ECO:0007669"/>
    <property type="project" value="InterPro"/>
</dbReference>
<dbReference type="SUPFAM" id="SSF88946">
    <property type="entry name" value="Sigma2 domain of RNA polymerase sigma factors"/>
    <property type="match status" value="1"/>
</dbReference>
<dbReference type="InterPro" id="IPR013325">
    <property type="entry name" value="RNA_pol_sigma_r2"/>
</dbReference>
<dbReference type="InterPro" id="IPR013249">
    <property type="entry name" value="RNA_pol_sigma70_r4_t2"/>
</dbReference>
<evidence type="ECO:0000259" key="5">
    <source>
        <dbReference type="Pfam" id="PF04542"/>
    </source>
</evidence>
<dbReference type="GO" id="GO:0006352">
    <property type="term" value="P:DNA-templated transcription initiation"/>
    <property type="evidence" value="ECO:0007669"/>
    <property type="project" value="InterPro"/>
</dbReference>
<sequence>MAEKAESVGHFNLLTKDESIEQIMDTYGEELKRFIFTYVKNRSQTDDIFQEVLLTVYRRLDTLKDSRSLKNWLYKITANKCKDYLRSPIHRLIVWKEEITENTNDTPERAVVMSERKRELIEAILKLPIKYREVLILQYYKEFSIKEISELLNVNPSTVKTRIMRAKEKLRQNMRGDIFDD</sequence>
<feature type="domain" description="RNA polymerase sigma factor 70 region 4 type 2" evidence="6">
    <location>
        <begin position="118"/>
        <end position="170"/>
    </location>
</feature>
<dbReference type="Pfam" id="PF08281">
    <property type="entry name" value="Sigma70_r4_2"/>
    <property type="match status" value="1"/>
</dbReference>
<dbReference type="Gene3D" id="1.10.1740.10">
    <property type="match status" value="1"/>
</dbReference>
<keyword evidence="4" id="KW-0804">Transcription</keyword>
<name>A0A9E8M1I0_9BACI</name>
<keyword evidence="2" id="KW-0805">Transcription regulation</keyword>
<evidence type="ECO:0000256" key="3">
    <source>
        <dbReference type="ARBA" id="ARBA00023082"/>
    </source>
</evidence>
<dbReference type="InterPro" id="IPR014284">
    <property type="entry name" value="RNA_pol_sigma-70_dom"/>
</dbReference>
<dbReference type="InterPro" id="IPR036388">
    <property type="entry name" value="WH-like_DNA-bd_sf"/>
</dbReference>
<dbReference type="Proteomes" id="UP001164726">
    <property type="component" value="Chromosome"/>
</dbReference>
<evidence type="ECO:0000313" key="7">
    <source>
        <dbReference type="EMBL" id="WAA12564.1"/>
    </source>
</evidence>
<dbReference type="AlphaFoldDB" id="A0A9E8M1I0"/>
<dbReference type="EMBL" id="CP106877">
    <property type="protein sequence ID" value="WAA12564.1"/>
    <property type="molecule type" value="Genomic_DNA"/>
</dbReference>
<keyword evidence="8" id="KW-1185">Reference proteome</keyword>
<dbReference type="InterPro" id="IPR013324">
    <property type="entry name" value="RNA_pol_sigma_r3/r4-like"/>
</dbReference>
<dbReference type="PANTHER" id="PTHR43133:SF60">
    <property type="entry name" value="RNA POLYMERASE SIGMA FACTOR SIGV"/>
    <property type="match status" value="1"/>
</dbReference>
<keyword evidence="3" id="KW-0731">Sigma factor</keyword>
<accession>A0A9E8M1I0</accession>
<evidence type="ECO:0000259" key="6">
    <source>
        <dbReference type="Pfam" id="PF08281"/>
    </source>
</evidence>
<dbReference type="InterPro" id="IPR007627">
    <property type="entry name" value="RNA_pol_sigma70_r2"/>
</dbReference>
<dbReference type="NCBIfam" id="TIGR02937">
    <property type="entry name" value="sigma70-ECF"/>
    <property type="match status" value="1"/>
</dbReference>
<dbReference type="InterPro" id="IPR039425">
    <property type="entry name" value="RNA_pol_sigma-70-like"/>
</dbReference>
<evidence type="ECO:0000256" key="1">
    <source>
        <dbReference type="ARBA" id="ARBA00010641"/>
    </source>
</evidence>
<proteinExistence type="inferred from homology"/>
<dbReference type="Pfam" id="PF04542">
    <property type="entry name" value="Sigma70_r2"/>
    <property type="match status" value="1"/>
</dbReference>
<dbReference type="Gene3D" id="1.10.10.10">
    <property type="entry name" value="Winged helix-like DNA-binding domain superfamily/Winged helix DNA-binding domain"/>
    <property type="match status" value="1"/>
</dbReference>
<evidence type="ECO:0000256" key="2">
    <source>
        <dbReference type="ARBA" id="ARBA00023015"/>
    </source>
</evidence>
<dbReference type="GO" id="GO:0016987">
    <property type="term" value="F:sigma factor activity"/>
    <property type="evidence" value="ECO:0007669"/>
    <property type="project" value="UniProtKB-KW"/>
</dbReference>
<dbReference type="CDD" id="cd06171">
    <property type="entry name" value="Sigma70_r4"/>
    <property type="match status" value="1"/>
</dbReference>
<protein>
    <submittedName>
        <fullName evidence="7">Sigma-70 family RNA polymerase sigma factor</fullName>
    </submittedName>
</protein>
<dbReference type="PANTHER" id="PTHR43133">
    <property type="entry name" value="RNA POLYMERASE ECF-TYPE SIGMA FACTO"/>
    <property type="match status" value="1"/>
</dbReference>
<reference evidence="7" key="1">
    <citation type="submission" date="2022-09" db="EMBL/GenBank/DDBJ databases">
        <title>Complete Genomes of Fervidibacillus albus and Fervidibacillus halotolerans isolated from tidal flat sediments.</title>
        <authorList>
            <person name="Kwon K.K."/>
            <person name="Yang S.-H."/>
            <person name="Park M.J."/>
            <person name="Oh H.-M."/>
        </authorList>
    </citation>
    <scope>NUCLEOTIDE SEQUENCE</scope>
    <source>
        <strain evidence="7">MEBiC13594</strain>
    </source>
</reference>
<evidence type="ECO:0000256" key="4">
    <source>
        <dbReference type="ARBA" id="ARBA00023163"/>
    </source>
</evidence>
<dbReference type="SUPFAM" id="SSF88659">
    <property type="entry name" value="Sigma3 and sigma4 domains of RNA polymerase sigma factors"/>
    <property type="match status" value="1"/>
</dbReference>
<dbReference type="KEGG" id="fhl:OE105_13770"/>
<organism evidence="7 8">
    <name type="scientific">Fervidibacillus halotolerans</name>
    <dbReference type="NCBI Taxonomy" id="2980027"/>
    <lineage>
        <taxon>Bacteria</taxon>
        <taxon>Bacillati</taxon>
        <taxon>Bacillota</taxon>
        <taxon>Bacilli</taxon>
        <taxon>Bacillales</taxon>
        <taxon>Bacillaceae</taxon>
        <taxon>Fervidibacillus</taxon>
    </lineage>
</organism>
<feature type="domain" description="RNA polymerase sigma-70 region 2" evidence="5">
    <location>
        <begin position="25"/>
        <end position="87"/>
    </location>
</feature>